<name>A0A1G8RSJ0_9BACI</name>
<dbReference type="AlphaFoldDB" id="A0A1G8RSJ0"/>
<gene>
    <name evidence="1" type="ORF">SAMN05216352_13217</name>
</gene>
<protein>
    <submittedName>
        <fullName evidence="1">Uncharacterized protein</fullName>
    </submittedName>
</protein>
<accession>A0A1G8RSJ0</accession>
<dbReference type="STRING" id="930129.SAMN05216352_13217"/>
<organism evidence="1 2">
    <name type="scientific">Alteribacillus bidgolensis</name>
    <dbReference type="NCBI Taxonomy" id="930129"/>
    <lineage>
        <taxon>Bacteria</taxon>
        <taxon>Bacillati</taxon>
        <taxon>Bacillota</taxon>
        <taxon>Bacilli</taxon>
        <taxon>Bacillales</taxon>
        <taxon>Bacillaceae</taxon>
        <taxon>Alteribacillus</taxon>
    </lineage>
</organism>
<dbReference type="EMBL" id="FNDU01000032">
    <property type="protein sequence ID" value="SDJ19938.1"/>
    <property type="molecule type" value="Genomic_DNA"/>
</dbReference>
<proteinExistence type="predicted"/>
<evidence type="ECO:0000313" key="2">
    <source>
        <dbReference type="Proteomes" id="UP000199017"/>
    </source>
</evidence>
<dbReference type="Proteomes" id="UP000199017">
    <property type="component" value="Unassembled WGS sequence"/>
</dbReference>
<evidence type="ECO:0000313" key="1">
    <source>
        <dbReference type="EMBL" id="SDJ19938.1"/>
    </source>
</evidence>
<keyword evidence="2" id="KW-1185">Reference proteome</keyword>
<sequence>MNLRKRESEFLGFTIRANKKGKKRVAHTGIKADKKRKIKEEAKKLIRRIKTSPSALNTLLFNSFVLGLHNYFKKATHVNPEFARLAYDLGAFIYNHLRPVGKYGHPANPPPVYKKNVQSRF</sequence>
<reference evidence="1 2" key="1">
    <citation type="submission" date="2016-10" db="EMBL/GenBank/DDBJ databases">
        <authorList>
            <person name="de Groot N.N."/>
        </authorList>
    </citation>
    <scope>NUCLEOTIDE SEQUENCE [LARGE SCALE GENOMIC DNA]</scope>
    <source>
        <strain evidence="2">P4B,CCM 7963,CECT 7998,DSM 25260,IBRC-M 10614,KCTC 13821</strain>
    </source>
</reference>